<sequence>MLRRALVVLTSLFAMAIVCASEPVRAETWPQRTVKIILPLPAGGGTDVAARLFAEELSRRWGRPVVVENRPGADGIVGVTSFVNANDDHTLLFSFAGPISINPLIHDKLPYDPVRDLVPIAAAIDNFFGIAVSTSSGVQTMDSFITAARASPERFNWAATAGLPHYIFLALQKKNGLALTQVPYREFAPAVQDLAENRIQVLVTTPSFMLPAVASGKARLLMVTNRQRSPLALDVPTAEEAGFPELTFEGVVGFFGGRNLQAAVRDKIADDVAAVGRNSEVSTRLRAAGVEVRILMPAHFAGAIEEQRTKVRQIVSSAKVAR</sequence>
<keyword evidence="4" id="KW-1185">Reference proteome</keyword>
<accession>A0A1B1UAP2</accession>
<protein>
    <recommendedName>
        <fullName evidence="5">Tripartite tricarboxylate transporter substrate binding protein</fullName>
    </recommendedName>
</protein>
<dbReference type="InterPro" id="IPR042100">
    <property type="entry name" value="Bug_dom1"/>
</dbReference>
<evidence type="ECO:0000313" key="4">
    <source>
        <dbReference type="Proteomes" id="UP000092839"/>
    </source>
</evidence>
<dbReference type="KEGG" id="bic:LMTR13_06105"/>
<dbReference type="Gene3D" id="3.40.190.10">
    <property type="entry name" value="Periplasmic binding protein-like II"/>
    <property type="match status" value="1"/>
</dbReference>
<dbReference type="RefSeq" id="WP_065727100.1">
    <property type="nucleotide sequence ID" value="NZ_CP016428.1"/>
</dbReference>
<evidence type="ECO:0000256" key="2">
    <source>
        <dbReference type="SAM" id="SignalP"/>
    </source>
</evidence>
<dbReference type="Pfam" id="PF03401">
    <property type="entry name" value="TctC"/>
    <property type="match status" value="1"/>
</dbReference>
<proteinExistence type="inferred from homology"/>
<dbReference type="AlphaFoldDB" id="A0A1B1UAP2"/>
<keyword evidence="2" id="KW-0732">Signal</keyword>
<dbReference type="EMBL" id="CP016428">
    <property type="protein sequence ID" value="ANV99810.1"/>
    <property type="molecule type" value="Genomic_DNA"/>
</dbReference>
<evidence type="ECO:0000256" key="1">
    <source>
        <dbReference type="ARBA" id="ARBA00006987"/>
    </source>
</evidence>
<dbReference type="OrthoDB" id="7263751at2"/>
<dbReference type="PANTHER" id="PTHR42928">
    <property type="entry name" value="TRICARBOXYLATE-BINDING PROTEIN"/>
    <property type="match status" value="1"/>
</dbReference>
<dbReference type="Proteomes" id="UP000092839">
    <property type="component" value="Chromosome"/>
</dbReference>
<comment type="similarity">
    <text evidence="1">Belongs to the UPF0065 (bug) family.</text>
</comment>
<dbReference type="InterPro" id="IPR005064">
    <property type="entry name" value="BUG"/>
</dbReference>
<name>A0A1B1UAP2_9BRAD</name>
<evidence type="ECO:0000313" key="3">
    <source>
        <dbReference type="EMBL" id="ANV99810.1"/>
    </source>
</evidence>
<organism evidence="3 4">
    <name type="scientific">Bradyrhizobium icense</name>
    <dbReference type="NCBI Taxonomy" id="1274631"/>
    <lineage>
        <taxon>Bacteria</taxon>
        <taxon>Pseudomonadati</taxon>
        <taxon>Pseudomonadota</taxon>
        <taxon>Alphaproteobacteria</taxon>
        <taxon>Hyphomicrobiales</taxon>
        <taxon>Nitrobacteraceae</taxon>
        <taxon>Bradyrhizobium</taxon>
    </lineage>
</organism>
<feature type="chain" id="PRO_5008530305" description="Tripartite tricarboxylate transporter substrate binding protein" evidence="2">
    <location>
        <begin position="21"/>
        <end position="322"/>
    </location>
</feature>
<evidence type="ECO:0008006" key="5">
    <source>
        <dbReference type="Google" id="ProtNLM"/>
    </source>
</evidence>
<dbReference type="PANTHER" id="PTHR42928:SF5">
    <property type="entry name" value="BLR1237 PROTEIN"/>
    <property type="match status" value="1"/>
</dbReference>
<dbReference type="CDD" id="cd07012">
    <property type="entry name" value="PBP2_Bug_TTT"/>
    <property type="match status" value="1"/>
</dbReference>
<gene>
    <name evidence="3" type="ORF">LMTR13_06105</name>
</gene>
<dbReference type="Gene3D" id="3.40.190.150">
    <property type="entry name" value="Bordetella uptake gene, domain 1"/>
    <property type="match status" value="1"/>
</dbReference>
<reference evidence="3 4" key="1">
    <citation type="submission" date="2016-07" db="EMBL/GenBank/DDBJ databases">
        <title>Complete genome sequence of Bradyrhizobium icense LMTR 13T, a potential inoculant strain isolated from lima bean (Phaseolus lunatus) in Peru.</title>
        <authorList>
            <person name="Ormeno-Orrillo E."/>
            <person name="Duran D."/>
            <person name="Rogel M.A."/>
            <person name="Rey L."/>
            <person name="Imperial J."/>
            <person name="Ruiz-Argueso T."/>
            <person name="Martinez-Romero E."/>
        </authorList>
    </citation>
    <scope>NUCLEOTIDE SEQUENCE [LARGE SCALE GENOMIC DNA]</scope>
    <source>
        <strain evidence="3 4">LMTR 13</strain>
    </source>
</reference>
<dbReference type="PIRSF" id="PIRSF017082">
    <property type="entry name" value="YflP"/>
    <property type="match status" value="1"/>
</dbReference>
<dbReference type="SUPFAM" id="SSF53850">
    <property type="entry name" value="Periplasmic binding protein-like II"/>
    <property type="match status" value="1"/>
</dbReference>
<dbReference type="STRING" id="1274631.LMTR13_06105"/>
<feature type="signal peptide" evidence="2">
    <location>
        <begin position="1"/>
        <end position="20"/>
    </location>
</feature>